<dbReference type="EMBL" id="JBHSBM010000018">
    <property type="protein sequence ID" value="MFC4060194.1"/>
    <property type="molecule type" value="Genomic_DNA"/>
</dbReference>
<organism evidence="5 6">
    <name type="scientific">Planomonospora corallina</name>
    <dbReference type="NCBI Taxonomy" id="1806052"/>
    <lineage>
        <taxon>Bacteria</taxon>
        <taxon>Bacillati</taxon>
        <taxon>Actinomycetota</taxon>
        <taxon>Actinomycetes</taxon>
        <taxon>Streptosporangiales</taxon>
        <taxon>Streptosporangiaceae</taxon>
        <taxon>Planomonospora</taxon>
    </lineage>
</organism>
<dbReference type="Gene3D" id="3.90.1530.30">
    <property type="match status" value="1"/>
</dbReference>
<name>A0ABV8I7L7_9ACTN</name>
<dbReference type="InterPro" id="IPR004437">
    <property type="entry name" value="ParB/RepB/Spo0J"/>
</dbReference>
<dbReference type="Pfam" id="PF17762">
    <property type="entry name" value="HTH_ParB"/>
    <property type="match status" value="1"/>
</dbReference>
<dbReference type="PANTHER" id="PTHR33375:SF1">
    <property type="entry name" value="CHROMOSOME-PARTITIONING PROTEIN PARB-RELATED"/>
    <property type="match status" value="1"/>
</dbReference>
<proteinExistence type="inferred from homology"/>
<evidence type="ECO:0000256" key="2">
    <source>
        <dbReference type="ARBA" id="ARBA00022829"/>
    </source>
</evidence>
<reference evidence="6" key="1">
    <citation type="journal article" date="2019" name="Int. J. Syst. Evol. Microbiol.">
        <title>The Global Catalogue of Microorganisms (GCM) 10K type strain sequencing project: providing services to taxonomists for standard genome sequencing and annotation.</title>
        <authorList>
            <consortium name="The Broad Institute Genomics Platform"/>
            <consortium name="The Broad Institute Genome Sequencing Center for Infectious Disease"/>
            <person name="Wu L."/>
            <person name="Ma J."/>
        </authorList>
    </citation>
    <scope>NUCLEOTIDE SEQUENCE [LARGE SCALE GENOMIC DNA]</scope>
    <source>
        <strain evidence="6">TBRC 4489</strain>
    </source>
</reference>
<evidence type="ECO:0000313" key="5">
    <source>
        <dbReference type="EMBL" id="MFC4060194.1"/>
    </source>
</evidence>
<dbReference type="SUPFAM" id="SSF110849">
    <property type="entry name" value="ParB/Sulfiredoxin"/>
    <property type="match status" value="1"/>
</dbReference>
<dbReference type="RefSeq" id="WP_377289216.1">
    <property type="nucleotide sequence ID" value="NZ_JBHSBM010000018.1"/>
</dbReference>
<dbReference type="Proteomes" id="UP001595850">
    <property type="component" value="Unassembled WGS sequence"/>
</dbReference>
<feature type="domain" description="Cyclic nucleotide-binding" evidence="4">
    <location>
        <begin position="232"/>
        <end position="273"/>
    </location>
</feature>
<dbReference type="NCBIfam" id="TIGR00180">
    <property type="entry name" value="parB_part"/>
    <property type="match status" value="1"/>
</dbReference>
<protein>
    <submittedName>
        <fullName evidence="5">ParB/RepB/Spo0J family partition protein</fullName>
    </submittedName>
</protein>
<keyword evidence="2" id="KW-0159">Chromosome partition</keyword>
<dbReference type="SMART" id="SM00470">
    <property type="entry name" value="ParB"/>
    <property type="match status" value="1"/>
</dbReference>
<accession>A0ABV8I7L7</accession>
<dbReference type="SUPFAM" id="SSF109709">
    <property type="entry name" value="KorB DNA-binding domain-like"/>
    <property type="match status" value="1"/>
</dbReference>
<dbReference type="InterPro" id="IPR050336">
    <property type="entry name" value="Chromosome_partition/occlusion"/>
</dbReference>
<evidence type="ECO:0000256" key="1">
    <source>
        <dbReference type="ARBA" id="ARBA00006295"/>
    </source>
</evidence>
<sequence>MATAKPATKAARTTADDETPKKIMKMVPVSKIDRDPGQPREHFDEAKLNELAASMKALGQLQSVTVRYNPETKRHTLVMGERRWRAAQIAGITELRAEVLYGVPDGDPQTLARAVAENVARADMTPMEEAKGFQKLVDLGYPIEEVAVMCGKSEAYVGWRIDLLKLAVPVQEALIKGHLPVGLAWYVANLSADNQQRFLGRWTRGEFATTRDAEAFAQACRQAEEERAAQGSFFVLAEGVEEAARAVGARGQDRLFGEVDLPSEERERIAAARKQLTGKIERLGTAGAILSELATTDPGELALLLAGAPGGIAAQKLRIEHLREVSMKAAKTLREAQAVAAVRAGALQVDPELAAAPADASSHTHSAA</sequence>
<feature type="compositionally biased region" description="Low complexity" evidence="3">
    <location>
        <begin position="1"/>
        <end position="13"/>
    </location>
</feature>
<comment type="caution">
    <text evidence="5">The sequence shown here is derived from an EMBL/GenBank/DDBJ whole genome shotgun (WGS) entry which is preliminary data.</text>
</comment>
<evidence type="ECO:0000259" key="4">
    <source>
        <dbReference type="PROSITE" id="PS50042"/>
    </source>
</evidence>
<dbReference type="Pfam" id="PF02195">
    <property type="entry name" value="ParB_N"/>
    <property type="match status" value="1"/>
</dbReference>
<gene>
    <name evidence="5" type="ORF">ACFOWE_17965</name>
</gene>
<feature type="region of interest" description="Disordered" evidence="3">
    <location>
        <begin position="1"/>
        <end position="20"/>
    </location>
</feature>
<dbReference type="PANTHER" id="PTHR33375">
    <property type="entry name" value="CHROMOSOME-PARTITIONING PROTEIN PARB-RELATED"/>
    <property type="match status" value="1"/>
</dbReference>
<dbReference type="Gene3D" id="1.10.10.2830">
    <property type="match status" value="1"/>
</dbReference>
<keyword evidence="6" id="KW-1185">Reference proteome</keyword>
<dbReference type="PROSITE" id="PS50042">
    <property type="entry name" value="CNMP_BINDING_3"/>
    <property type="match status" value="1"/>
</dbReference>
<evidence type="ECO:0000313" key="6">
    <source>
        <dbReference type="Proteomes" id="UP001595850"/>
    </source>
</evidence>
<dbReference type="InterPro" id="IPR000595">
    <property type="entry name" value="cNMP-bd_dom"/>
</dbReference>
<dbReference type="InterPro" id="IPR003115">
    <property type="entry name" value="ParB_N"/>
</dbReference>
<evidence type="ECO:0000256" key="3">
    <source>
        <dbReference type="SAM" id="MobiDB-lite"/>
    </source>
</evidence>
<dbReference type="InterPro" id="IPR041468">
    <property type="entry name" value="HTH_ParB/Spo0J"/>
</dbReference>
<dbReference type="InterPro" id="IPR036086">
    <property type="entry name" value="ParB/Sulfiredoxin_sf"/>
</dbReference>
<comment type="similarity">
    <text evidence="1">Belongs to the ParB family.</text>
</comment>